<accession>A0ABP9AAK9</accession>
<dbReference type="InterPro" id="IPR036942">
    <property type="entry name" value="Beta-barrel_TonB_sf"/>
</dbReference>
<feature type="domain" description="TonB-dependent receptor-like beta-barrel" evidence="10">
    <location>
        <begin position="448"/>
        <end position="787"/>
    </location>
</feature>
<evidence type="ECO:0000313" key="13">
    <source>
        <dbReference type="Proteomes" id="UP001501411"/>
    </source>
</evidence>
<dbReference type="PROSITE" id="PS52016">
    <property type="entry name" value="TONB_DEPENDENT_REC_3"/>
    <property type="match status" value="1"/>
</dbReference>
<dbReference type="Gene3D" id="2.170.130.10">
    <property type="entry name" value="TonB-dependent receptor, plug domain"/>
    <property type="match status" value="1"/>
</dbReference>
<dbReference type="RefSeq" id="WP_345229637.1">
    <property type="nucleotide sequence ID" value="NZ_BAABIQ010000001.1"/>
</dbReference>
<dbReference type="NCBIfam" id="TIGR04057">
    <property type="entry name" value="SusC_RagA_signa"/>
    <property type="match status" value="1"/>
</dbReference>
<dbReference type="Gene3D" id="2.40.170.20">
    <property type="entry name" value="TonB-dependent receptor, beta-barrel domain"/>
    <property type="match status" value="1"/>
</dbReference>
<evidence type="ECO:0000256" key="3">
    <source>
        <dbReference type="ARBA" id="ARBA00022452"/>
    </source>
</evidence>
<evidence type="ECO:0000259" key="10">
    <source>
        <dbReference type="Pfam" id="PF00593"/>
    </source>
</evidence>
<evidence type="ECO:0000313" key="12">
    <source>
        <dbReference type="EMBL" id="GAA4777797.1"/>
    </source>
</evidence>
<evidence type="ECO:0000256" key="7">
    <source>
        <dbReference type="ARBA" id="ARBA00023237"/>
    </source>
</evidence>
<keyword evidence="5 9" id="KW-0798">TonB box</keyword>
<dbReference type="InterPro" id="IPR023996">
    <property type="entry name" value="TonB-dep_OMP_SusC/RagA"/>
</dbReference>
<comment type="similarity">
    <text evidence="8 9">Belongs to the TonB-dependent receptor family.</text>
</comment>
<evidence type="ECO:0000256" key="4">
    <source>
        <dbReference type="ARBA" id="ARBA00022692"/>
    </source>
</evidence>
<evidence type="ECO:0000256" key="2">
    <source>
        <dbReference type="ARBA" id="ARBA00022448"/>
    </source>
</evidence>
<dbReference type="EMBL" id="BAABIQ010000001">
    <property type="protein sequence ID" value="GAA4777797.1"/>
    <property type="molecule type" value="Genomic_DNA"/>
</dbReference>
<keyword evidence="4 8" id="KW-0812">Transmembrane</keyword>
<dbReference type="SUPFAM" id="SSF49464">
    <property type="entry name" value="Carboxypeptidase regulatory domain-like"/>
    <property type="match status" value="1"/>
</dbReference>
<dbReference type="NCBIfam" id="TIGR04056">
    <property type="entry name" value="OMP_RagA_SusC"/>
    <property type="match status" value="1"/>
</dbReference>
<keyword evidence="7 8" id="KW-0998">Cell outer membrane</keyword>
<gene>
    <name evidence="12" type="ORF">GCM10023231_00260</name>
</gene>
<keyword evidence="12" id="KW-0675">Receptor</keyword>
<evidence type="ECO:0000256" key="8">
    <source>
        <dbReference type="PROSITE-ProRule" id="PRU01360"/>
    </source>
</evidence>
<dbReference type="InterPro" id="IPR023997">
    <property type="entry name" value="TonB-dep_OMP_SusC/RagA_CS"/>
</dbReference>
<dbReference type="Gene3D" id="2.60.40.1120">
    <property type="entry name" value="Carboxypeptidase-like, regulatory domain"/>
    <property type="match status" value="1"/>
</dbReference>
<dbReference type="InterPro" id="IPR008969">
    <property type="entry name" value="CarboxyPept-like_regulatory"/>
</dbReference>
<dbReference type="InterPro" id="IPR039426">
    <property type="entry name" value="TonB-dep_rcpt-like"/>
</dbReference>
<keyword evidence="2 8" id="KW-0813">Transport</keyword>
<comment type="subcellular location">
    <subcellularLocation>
        <location evidence="1 8">Cell outer membrane</location>
        <topology evidence="1 8">Multi-pass membrane protein</topology>
    </subcellularLocation>
</comment>
<proteinExistence type="inferred from homology"/>
<feature type="domain" description="TonB-dependent receptor plug" evidence="11">
    <location>
        <begin position="134"/>
        <end position="240"/>
    </location>
</feature>
<keyword evidence="3 8" id="KW-1134">Transmembrane beta strand</keyword>
<dbReference type="SUPFAM" id="SSF56935">
    <property type="entry name" value="Porins"/>
    <property type="match status" value="1"/>
</dbReference>
<evidence type="ECO:0000259" key="11">
    <source>
        <dbReference type="Pfam" id="PF07715"/>
    </source>
</evidence>
<dbReference type="InterPro" id="IPR012910">
    <property type="entry name" value="Plug_dom"/>
</dbReference>
<sequence>MVKNVNYESFVRMFLLWTCLCSSIWAWGQEGAQVRGTVLDDKGSPLEGVTVSAQQKGGVTSQTTLTDKQGLFVLKGLKIGDVYDVHFSRVGYEPYQEKNFIVRSGEQNSMLIRLTLSTDVLDEVVVVGYGTMNKKQVTSSITSVSGKDLPMGVGGSSIATAMQGKVGGLIISGNASPNSGNNFQLRGVASVNAGQTPLVVIDGMPGGDIRSVMQEDIESIDVLKDASAGAIYGTRAAAGVILITTKQAAKNGTTSFSYTSETSLKQVSKRPEVLTADEYRAYNRGTDYGSSTDWFDDLLVDHPISQKHLINIQSGGEKAQLYATLMYNNNKGVAVDDARKDYAGRINTNFNLLDGWLSIASHVDYRQARRNNNIPNFQQALRNNPTRSPYDPSSQTGYNIWLNESLDYNVLADSKLYDYDGLDKWFKPDVTAKLNILPVPGLSVSQTFGYEHRQWELHEYQSKYHRDELENGRKGTAHLEFSKTENFSSEGYVTYDRTFNKHAINAVGGYSYFEYNGEKFGMTNYNFSNDAIGVWNIGEGSFLDDGQADMSSNKSITERLFSLYARANYAYDDKYLLTATIRHEGSSKFAINSRWGNFWSLSGGWRISKEAFMQDVSWLSDLKLRLAYGITGNNNFGADYAATLYGSDVYWLLPDGTWAYSYGKTKNINNDLKWEEKREWNVGLDFALFNNRITGRFDAYRRKVVGLIYNVQVPQPPYTEQKMYENIGNLENKGWEFELGGTVVQNKDWNYHTSLNLSSNKSKILTLWGNQTYYDYADFPAPGNPGTAIRIEEGTDIGSFYVWKSAGFDENGDFLLYNKNGEVIPASEKTAADKQHIGNYMPKMIVAWNNQLSWKNWDLLVNMRSWINFDVYNTINMYFGLKSVDNLNVLKTAYTKYDHITGEKQLSDYFIEDGTFLKIDAVSLGYTLPLKKYVKAFNRLRIYGTVTNLATITGYSGLDPEVNITGLDGGIEWFSGLYPPTRTYTLGVQLSF</sequence>
<reference evidence="13" key="1">
    <citation type="journal article" date="2019" name="Int. J. Syst. Evol. Microbiol.">
        <title>The Global Catalogue of Microorganisms (GCM) 10K type strain sequencing project: providing services to taxonomists for standard genome sequencing and annotation.</title>
        <authorList>
            <consortium name="The Broad Institute Genomics Platform"/>
            <consortium name="The Broad Institute Genome Sequencing Center for Infectious Disease"/>
            <person name="Wu L."/>
            <person name="Ma J."/>
        </authorList>
    </citation>
    <scope>NUCLEOTIDE SEQUENCE [LARGE SCALE GENOMIC DNA]</scope>
    <source>
        <strain evidence="13">JCM 18200</strain>
    </source>
</reference>
<evidence type="ECO:0000256" key="9">
    <source>
        <dbReference type="RuleBase" id="RU003357"/>
    </source>
</evidence>
<keyword evidence="6 8" id="KW-0472">Membrane</keyword>
<evidence type="ECO:0000256" key="6">
    <source>
        <dbReference type="ARBA" id="ARBA00023136"/>
    </source>
</evidence>
<dbReference type="InterPro" id="IPR000531">
    <property type="entry name" value="Beta-barrel_TonB"/>
</dbReference>
<dbReference type="Pfam" id="PF07715">
    <property type="entry name" value="Plug"/>
    <property type="match status" value="1"/>
</dbReference>
<evidence type="ECO:0000256" key="5">
    <source>
        <dbReference type="ARBA" id="ARBA00023077"/>
    </source>
</evidence>
<name>A0ABP9AAK9_9SPHI</name>
<protein>
    <submittedName>
        <fullName evidence="12">TonB-dependent receptor</fullName>
    </submittedName>
</protein>
<evidence type="ECO:0000256" key="1">
    <source>
        <dbReference type="ARBA" id="ARBA00004571"/>
    </source>
</evidence>
<dbReference type="InterPro" id="IPR037066">
    <property type="entry name" value="Plug_dom_sf"/>
</dbReference>
<dbReference type="Proteomes" id="UP001501411">
    <property type="component" value="Unassembled WGS sequence"/>
</dbReference>
<dbReference type="Pfam" id="PF13620">
    <property type="entry name" value="CarboxypepD_reg"/>
    <property type="match status" value="1"/>
</dbReference>
<comment type="caution">
    <text evidence="12">The sequence shown here is derived from an EMBL/GenBank/DDBJ whole genome shotgun (WGS) entry which is preliminary data.</text>
</comment>
<organism evidence="12 13">
    <name type="scientific">Olivibacter ginsenosidimutans</name>
    <dbReference type="NCBI Taxonomy" id="1176537"/>
    <lineage>
        <taxon>Bacteria</taxon>
        <taxon>Pseudomonadati</taxon>
        <taxon>Bacteroidota</taxon>
        <taxon>Sphingobacteriia</taxon>
        <taxon>Sphingobacteriales</taxon>
        <taxon>Sphingobacteriaceae</taxon>
        <taxon>Olivibacter</taxon>
    </lineage>
</organism>
<dbReference type="Pfam" id="PF00593">
    <property type="entry name" value="TonB_dep_Rec_b-barrel"/>
    <property type="match status" value="1"/>
</dbReference>
<keyword evidence="13" id="KW-1185">Reference proteome</keyword>